<evidence type="ECO:0000313" key="15">
    <source>
        <dbReference type="Proteomes" id="UP000261284"/>
    </source>
</evidence>
<comment type="caution">
    <text evidence="14">The sequence shown here is derived from an EMBL/GenBank/DDBJ whole genome shotgun (WGS) entry which is preliminary data.</text>
</comment>
<dbReference type="EMBL" id="QTJU01000002">
    <property type="protein sequence ID" value="RFM29048.1"/>
    <property type="molecule type" value="Genomic_DNA"/>
</dbReference>
<dbReference type="Pfam" id="PF18927">
    <property type="entry name" value="CrtO"/>
    <property type="match status" value="1"/>
</dbReference>
<dbReference type="InterPro" id="IPR044021">
    <property type="entry name" value="CrtO"/>
</dbReference>
<feature type="transmembrane region" description="Helical" evidence="13">
    <location>
        <begin position="129"/>
        <end position="146"/>
    </location>
</feature>
<keyword evidence="15" id="KW-1185">Reference proteome</keyword>
<dbReference type="UniPathway" id="UPA00029">
    <property type="reaction ID" value="UER00560"/>
</dbReference>
<evidence type="ECO:0000256" key="8">
    <source>
        <dbReference type="ARBA" id="ARBA00023315"/>
    </source>
</evidence>
<comment type="function">
    <text evidence="12">Catalyzes the acylation of glycosyl-4,4'-diaponeurosporenoate, i.e. the esterification of glucose at the C6'' position with the carboxyl group of the C(15) fatty acid 12-methyltetradecanoic acid, to yield staphyloxanthin. This is the last step in the biosynthesis of this orange pigment, present in most staphylococci strains.</text>
</comment>
<evidence type="ECO:0000256" key="2">
    <source>
        <dbReference type="ARBA" id="ARBA00022475"/>
    </source>
</evidence>
<keyword evidence="4 13" id="KW-0812">Transmembrane</keyword>
<dbReference type="Proteomes" id="UP000261284">
    <property type="component" value="Unassembled WGS sequence"/>
</dbReference>
<dbReference type="GO" id="GO:0016746">
    <property type="term" value="F:acyltransferase activity"/>
    <property type="evidence" value="ECO:0007669"/>
    <property type="project" value="UniProtKB-KW"/>
</dbReference>
<evidence type="ECO:0000256" key="13">
    <source>
        <dbReference type="SAM" id="Phobius"/>
    </source>
</evidence>
<feature type="transmembrane region" description="Helical" evidence="13">
    <location>
        <begin position="47"/>
        <end position="66"/>
    </location>
</feature>
<comment type="similarity">
    <text evidence="10">Belongs to the acyltransferase CrtO family.</text>
</comment>
<evidence type="ECO:0000256" key="1">
    <source>
        <dbReference type="ARBA" id="ARBA00004162"/>
    </source>
</evidence>
<keyword evidence="5" id="KW-0732">Signal</keyword>
<feature type="transmembrane region" description="Helical" evidence="13">
    <location>
        <begin position="152"/>
        <end position="170"/>
    </location>
</feature>
<sequence>MSSQQQTVLQKAGRLAALYNAVPNFFWTILNLTPAVYYFYLYLPLNWLWLIAPLCILPYCFKPALLDKMVISQSRHWYHRLGVHRVQQYVQHGVIINRIIRRRYPAYRIVYNKTTITRKINESYMFERFHLGMLLAFAVLTAHALVTRHWQWALLLLLCNILYNAYPILLQQYVRLRLKRLL</sequence>
<dbReference type="OrthoDB" id="883215at2"/>
<dbReference type="AlphaFoldDB" id="A0A3E1NML0"/>
<dbReference type="GO" id="GO:0005886">
    <property type="term" value="C:plasma membrane"/>
    <property type="evidence" value="ECO:0007669"/>
    <property type="project" value="UniProtKB-SubCell"/>
</dbReference>
<accession>A0A3E1NML0</accession>
<keyword evidence="6 13" id="KW-1133">Transmembrane helix</keyword>
<evidence type="ECO:0000256" key="10">
    <source>
        <dbReference type="ARBA" id="ARBA00023603"/>
    </source>
</evidence>
<proteinExistence type="inferred from homology"/>
<reference evidence="14 15" key="1">
    <citation type="submission" date="2018-08" db="EMBL/GenBank/DDBJ databases">
        <title>Chitinophagaceae sp. K23C18032701, a novel bacterium isolated from forest soil.</title>
        <authorList>
            <person name="Wang C."/>
        </authorList>
    </citation>
    <scope>NUCLEOTIDE SEQUENCE [LARGE SCALE GENOMIC DNA]</scope>
    <source>
        <strain evidence="14 15">K23C18032701</strain>
    </source>
</reference>
<dbReference type="RefSeq" id="WP_116847033.1">
    <property type="nucleotide sequence ID" value="NZ_QTJU01000002.1"/>
</dbReference>
<evidence type="ECO:0000256" key="6">
    <source>
        <dbReference type="ARBA" id="ARBA00022989"/>
    </source>
</evidence>
<evidence type="ECO:0000256" key="11">
    <source>
        <dbReference type="ARBA" id="ARBA00023667"/>
    </source>
</evidence>
<evidence type="ECO:0000256" key="4">
    <source>
        <dbReference type="ARBA" id="ARBA00022692"/>
    </source>
</evidence>
<evidence type="ECO:0000256" key="5">
    <source>
        <dbReference type="ARBA" id="ARBA00022729"/>
    </source>
</evidence>
<protein>
    <recommendedName>
        <fullName evidence="11">Glycosyl-4,4'-diaponeurosporenoate acyltransferase</fullName>
    </recommendedName>
</protein>
<evidence type="ECO:0000256" key="3">
    <source>
        <dbReference type="ARBA" id="ARBA00022679"/>
    </source>
</evidence>
<keyword evidence="3" id="KW-0808">Transferase</keyword>
<comment type="subcellular location">
    <subcellularLocation>
        <location evidence="1">Cell membrane</location>
        <topology evidence="1">Single-pass membrane protein</topology>
    </subcellularLocation>
</comment>
<name>A0A3E1NML0_9BACT</name>
<evidence type="ECO:0000256" key="12">
    <source>
        <dbReference type="ARBA" id="ARBA00025324"/>
    </source>
</evidence>
<keyword evidence="8" id="KW-0012">Acyltransferase</keyword>
<organism evidence="14 15">
    <name type="scientific">Deminuibacter soli</name>
    <dbReference type="NCBI Taxonomy" id="2291815"/>
    <lineage>
        <taxon>Bacteria</taxon>
        <taxon>Pseudomonadati</taxon>
        <taxon>Bacteroidota</taxon>
        <taxon>Chitinophagia</taxon>
        <taxon>Chitinophagales</taxon>
        <taxon>Chitinophagaceae</taxon>
        <taxon>Deminuibacter</taxon>
    </lineage>
</organism>
<comment type="pathway">
    <text evidence="9">Carotenoid biosynthesis; staphyloxanthin biosynthesis; staphyloxanthin from farnesyl diphosphate: step 5/5.</text>
</comment>
<gene>
    <name evidence="14" type="ORF">DXN05_09815</name>
</gene>
<evidence type="ECO:0000256" key="7">
    <source>
        <dbReference type="ARBA" id="ARBA00023136"/>
    </source>
</evidence>
<keyword evidence="2" id="KW-1003">Cell membrane</keyword>
<evidence type="ECO:0000256" key="9">
    <source>
        <dbReference type="ARBA" id="ARBA00023588"/>
    </source>
</evidence>
<feature type="transmembrane region" description="Helical" evidence="13">
    <location>
        <begin position="21"/>
        <end position="41"/>
    </location>
</feature>
<evidence type="ECO:0000313" key="14">
    <source>
        <dbReference type="EMBL" id="RFM29048.1"/>
    </source>
</evidence>
<keyword evidence="7 13" id="KW-0472">Membrane</keyword>